<accession>A0A6S6TTU3</accession>
<keyword evidence="1" id="KW-0472">Membrane</keyword>
<name>A0A6S6TTU3_9GAMM</name>
<protein>
    <submittedName>
        <fullName evidence="2">Uncharacterized protein</fullName>
    </submittedName>
</protein>
<dbReference type="AlphaFoldDB" id="A0A6S6TTU3"/>
<sequence length="189" mass="21064">MPAIKTRNTDSEPKPEDKERLLDIFERLIPLIDGISDSIRFAMLLGIGLALWIFSWMFLLHDYSLTTAGIITGLSAIPALILSRFWWALEELKGLPDIVSDMMGDAKEEVRETLQEFHNGDIKKAGFIDSAKSLFSIRSLLSEADDLLGSYISMSTLINPLWLILGVFSLLAITLLVIVALILLLLAVF</sequence>
<reference evidence="2" key="1">
    <citation type="submission" date="2020-01" db="EMBL/GenBank/DDBJ databases">
        <authorList>
            <person name="Meier V. D."/>
            <person name="Meier V D."/>
        </authorList>
    </citation>
    <scope>NUCLEOTIDE SEQUENCE</scope>
    <source>
        <strain evidence="2">HLG_WM_MAG_07</strain>
    </source>
</reference>
<evidence type="ECO:0000313" key="2">
    <source>
        <dbReference type="EMBL" id="CAA6820100.1"/>
    </source>
</evidence>
<feature type="transmembrane region" description="Helical" evidence="1">
    <location>
        <begin position="65"/>
        <end position="87"/>
    </location>
</feature>
<keyword evidence="1" id="KW-1133">Transmembrane helix</keyword>
<organism evidence="2">
    <name type="scientific">uncultured Thiotrichaceae bacterium</name>
    <dbReference type="NCBI Taxonomy" id="298394"/>
    <lineage>
        <taxon>Bacteria</taxon>
        <taxon>Pseudomonadati</taxon>
        <taxon>Pseudomonadota</taxon>
        <taxon>Gammaproteobacteria</taxon>
        <taxon>Thiotrichales</taxon>
        <taxon>Thiotrichaceae</taxon>
        <taxon>environmental samples</taxon>
    </lineage>
</organism>
<dbReference type="EMBL" id="CACVAY010000097">
    <property type="protein sequence ID" value="CAA6820100.1"/>
    <property type="molecule type" value="Genomic_DNA"/>
</dbReference>
<gene>
    <name evidence="2" type="ORF">HELGO_WM19027</name>
</gene>
<proteinExistence type="predicted"/>
<feature type="transmembrane region" description="Helical" evidence="1">
    <location>
        <begin position="41"/>
        <end position="59"/>
    </location>
</feature>
<evidence type="ECO:0000256" key="1">
    <source>
        <dbReference type="SAM" id="Phobius"/>
    </source>
</evidence>
<keyword evidence="1" id="KW-0812">Transmembrane</keyword>
<feature type="transmembrane region" description="Helical" evidence="1">
    <location>
        <begin position="161"/>
        <end position="188"/>
    </location>
</feature>